<accession>A0A5D3C473</accession>
<gene>
    <name evidence="4" type="ORF">E5676_scaffold13G00240</name>
    <name evidence="3" type="ORF">E6C27_scaffold139G00240</name>
</gene>
<dbReference type="Gene3D" id="3.40.50.1820">
    <property type="entry name" value="alpha/beta hydrolase"/>
    <property type="match status" value="2"/>
</dbReference>
<feature type="chain" id="PRO_5042723053" evidence="1">
    <location>
        <begin position="27"/>
        <end position="247"/>
    </location>
</feature>
<dbReference type="Pfam" id="PF00561">
    <property type="entry name" value="Abhydrolase_1"/>
    <property type="match status" value="1"/>
</dbReference>
<dbReference type="PANTHER" id="PTHR10992">
    <property type="entry name" value="METHYLESTERASE FAMILY MEMBER"/>
    <property type="match status" value="1"/>
</dbReference>
<dbReference type="InterPro" id="IPR000073">
    <property type="entry name" value="AB_hydrolase_1"/>
</dbReference>
<dbReference type="GO" id="GO:0080032">
    <property type="term" value="F:methyl jasmonate esterase activity"/>
    <property type="evidence" value="ECO:0007669"/>
    <property type="project" value="TreeGrafter"/>
</dbReference>
<proteinExistence type="predicted"/>
<evidence type="ECO:0000313" key="4">
    <source>
        <dbReference type="EMBL" id="TYK06723.1"/>
    </source>
</evidence>
<organism evidence="4 6">
    <name type="scientific">Cucumis melo var. makuwa</name>
    <name type="common">Oriental melon</name>
    <dbReference type="NCBI Taxonomy" id="1194695"/>
    <lineage>
        <taxon>Eukaryota</taxon>
        <taxon>Viridiplantae</taxon>
        <taxon>Streptophyta</taxon>
        <taxon>Embryophyta</taxon>
        <taxon>Tracheophyta</taxon>
        <taxon>Spermatophyta</taxon>
        <taxon>Magnoliopsida</taxon>
        <taxon>eudicotyledons</taxon>
        <taxon>Gunneridae</taxon>
        <taxon>Pentapetalae</taxon>
        <taxon>rosids</taxon>
        <taxon>fabids</taxon>
        <taxon>Cucurbitales</taxon>
        <taxon>Cucurbitaceae</taxon>
        <taxon>Benincaseae</taxon>
        <taxon>Cucumis</taxon>
    </lineage>
</organism>
<comment type="caution">
    <text evidence="4">The sequence shown here is derived from an EMBL/GenBank/DDBJ whole genome shotgun (WGS) entry which is preliminary data.</text>
</comment>
<sequence>MEKKIKNNNYLLPLLLLSLFFQFPLSDNTSHPHHFHKHFVFIHGSCHGAWSWFKLLPLLQSSGHRVTALDLAASGIDHRNPDSIRSISQYFQPLTDFMSALPQHQKVILVGHSLGGLAVAKAMEEFPTRISAAVFVTATMPGPALNISTIYGKDLTLATLLMRPVPLFTEKDMSDVLKLSERNYGSVKRVFVMSGMDLVSNKEFQRWMIENNSPDRVVEMEGSDHMVMMSKPFQLCAHLQLLAQYYP</sequence>
<dbReference type="InterPro" id="IPR045889">
    <property type="entry name" value="MES/HNL"/>
</dbReference>
<evidence type="ECO:0000313" key="5">
    <source>
        <dbReference type="Proteomes" id="UP000321393"/>
    </source>
</evidence>
<reference evidence="5 6" key="1">
    <citation type="submission" date="2019-08" db="EMBL/GenBank/DDBJ databases">
        <title>Draft genome sequences of two oriental melons (Cucumis melo L. var makuwa).</title>
        <authorList>
            <person name="Kwon S.-Y."/>
        </authorList>
    </citation>
    <scope>NUCLEOTIDE SEQUENCE [LARGE SCALE GENOMIC DNA]</scope>
    <source>
        <strain evidence="6">cv. Chang Bougi</strain>
        <strain evidence="5">cv. SW 3</strain>
        <tissue evidence="4">Leaf</tissue>
    </source>
</reference>
<feature type="domain" description="AB hydrolase-1" evidence="2">
    <location>
        <begin position="38"/>
        <end position="144"/>
    </location>
</feature>
<dbReference type="OrthoDB" id="408373at2759"/>
<dbReference type="Proteomes" id="UP000321393">
    <property type="component" value="Unassembled WGS sequence"/>
</dbReference>
<dbReference type="GO" id="GO:0080030">
    <property type="term" value="F:methyl indole-3-acetate esterase activity"/>
    <property type="evidence" value="ECO:0007669"/>
    <property type="project" value="TreeGrafter"/>
</dbReference>
<dbReference type="EMBL" id="SSTE01022915">
    <property type="protein sequence ID" value="KAA0031271.1"/>
    <property type="molecule type" value="Genomic_DNA"/>
</dbReference>
<dbReference type="AlphaFoldDB" id="A0A5D3C473"/>
<evidence type="ECO:0000259" key="2">
    <source>
        <dbReference type="Pfam" id="PF00561"/>
    </source>
</evidence>
<evidence type="ECO:0000313" key="3">
    <source>
        <dbReference type="EMBL" id="KAA0031271.1"/>
    </source>
</evidence>
<dbReference type="GO" id="GO:0009696">
    <property type="term" value="P:salicylic acid metabolic process"/>
    <property type="evidence" value="ECO:0007669"/>
    <property type="project" value="TreeGrafter"/>
</dbReference>
<feature type="signal peptide" evidence="1">
    <location>
        <begin position="1"/>
        <end position="26"/>
    </location>
</feature>
<keyword evidence="1" id="KW-0732">Signal</keyword>
<dbReference type="GO" id="GO:0009694">
    <property type="term" value="P:jasmonic acid metabolic process"/>
    <property type="evidence" value="ECO:0007669"/>
    <property type="project" value="TreeGrafter"/>
</dbReference>
<dbReference type="PANTHER" id="PTHR10992:SF1002">
    <property type="entry name" value="SALICYLIC ACID-BINDING PROTEIN 2-LIKE"/>
    <property type="match status" value="1"/>
</dbReference>
<dbReference type="Proteomes" id="UP000321947">
    <property type="component" value="Unassembled WGS sequence"/>
</dbReference>
<dbReference type="SUPFAM" id="SSF53474">
    <property type="entry name" value="alpha/beta-Hydrolases"/>
    <property type="match status" value="1"/>
</dbReference>
<evidence type="ECO:0000313" key="6">
    <source>
        <dbReference type="Proteomes" id="UP000321947"/>
    </source>
</evidence>
<dbReference type="GO" id="GO:0080031">
    <property type="term" value="F:methyl salicylate esterase activity"/>
    <property type="evidence" value="ECO:0007669"/>
    <property type="project" value="TreeGrafter"/>
</dbReference>
<dbReference type="EMBL" id="SSTD01013385">
    <property type="protein sequence ID" value="TYK06723.1"/>
    <property type="molecule type" value="Genomic_DNA"/>
</dbReference>
<dbReference type="InterPro" id="IPR029058">
    <property type="entry name" value="AB_hydrolase_fold"/>
</dbReference>
<name>A0A5D3C473_CUCMM</name>
<evidence type="ECO:0000256" key="1">
    <source>
        <dbReference type="SAM" id="SignalP"/>
    </source>
</evidence>
<protein>
    <submittedName>
        <fullName evidence="4">Methylesterase 3-like isoform X1</fullName>
    </submittedName>
</protein>